<dbReference type="SUPFAM" id="SSF48371">
    <property type="entry name" value="ARM repeat"/>
    <property type="match status" value="1"/>
</dbReference>
<keyword evidence="4" id="KW-1185">Reference proteome</keyword>
<feature type="compositionally biased region" description="Acidic residues" evidence="1">
    <location>
        <begin position="887"/>
        <end position="907"/>
    </location>
</feature>
<sequence length="1036" mass="116736">METLNGLVPFYNKDPDDPYLYELPMHFDRSRAVRAPCGYVGLRNLSNTCYLNSLLTQLFMNLPFRSFMLSVVVGDPEGSQQLLFYTQKLFGYMQESYQRFVDPFSVVTSIKTYDDTLIDIHSQMDVDEFYNLLFDRWEGQLHDGEIKKQLRSFFGGQLVQQVKSMECQHISERLEPFSAIQCDIKGKTTLQDSLQAYVDGEIMEGDNKYKCSTCDRHVDAVKRACLKDLPDNLIFHLKRFDFNIRTMQRNKINDYFAFPLTLDMMPYTVDSLNGQGHSDPSSSDLFELVGVLVHSGTAESGHYYSYVRERGTPDSSRWVEFNDDTVSSWDPTLMETSTFGGPDPQNMHDTNGMFFDKTYSAYMLFYQRSSNLVETQASVATTAGEGPIKCDVDPPLKEHILEENKIFLRRHCLFDHSHTFFVQQCFGHAIALGEKGTSKSKLADEDANDGNLKAFQNLKKVAMELALSHFDQVVTRAKDTPFLGTFSSLLRQAIMKSSDCALAYCRYFDTRHASFRSLLQRNQDVEIRALSGKMFLLAVEHVRSSLPGHYYSRGSLTIVSSSSGEESSEEWEQALEALHSVVDGTIGIFNYLWKFFHVHIRAWDEYFGTVLDFAKLGEPEVGHLLSQGYLLKLLRIIIADPREELPSNYQRMLANLVRRFNSKPASYTAILALIDYLLSQLEPILGMEAIVDDPRERLAMRKPFAWSSDEIQAVHHHPERHASSFFVEKLLELDQAHDLSKSIIGRLVSSGEELDMKVFNTLRRKIQSDTSTQVMDTALQAAGRYMSCSRSTERVQMLISHICAQASGFQRQEGSVFLSLMESLLQNSSENSAMDRAKRAQALGTMPLWAPFLLVYGNERIRTNAESLISKTLFQPWTATSIGGQRDDDDDKNNDDNDDDDDADVSEDVGAGSNDNAAPDVDDLQGVIRQLGIGCVAYLRDYHVKRKSQLERGAAATIYKVVSKCAPFYKSTGDLTGVDEDSAEFAAIRGEIKSPLQRLVVDEVEEEGSDWDGSCGSSELMDTTLAAAAAGTAMMG</sequence>
<dbReference type="InterPro" id="IPR021905">
    <property type="entry name" value="DUF3517"/>
</dbReference>
<dbReference type="InterPro" id="IPR016024">
    <property type="entry name" value="ARM-type_fold"/>
</dbReference>
<dbReference type="InterPro" id="IPR018200">
    <property type="entry name" value="USP_CS"/>
</dbReference>
<evidence type="ECO:0000259" key="2">
    <source>
        <dbReference type="PROSITE" id="PS50235"/>
    </source>
</evidence>
<feature type="domain" description="USP" evidence="2">
    <location>
        <begin position="40"/>
        <end position="369"/>
    </location>
</feature>
<protein>
    <submittedName>
        <fullName evidence="3">Peptidase C19, ubiquitin carboxyl-terminal hydrolase 2</fullName>
    </submittedName>
</protein>
<dbReference type="SUPFAM" id="SSF54001">
    <property type="entry name" value="Cysteine proteinases"/>
    <property type="match status" value="1"/>
</dbReference>
<dbReference type="PROSITE" id="PS00973">
    <property type="entry name" value="USP_2"/>
    <property type="match status" value="1"/>
</dbReference>
<dbReference type="GO" id="GO:0004843">
    <property type="term" value="F:cysteine-type deubiquitinase activity"/>
    <property type="evidence" value="ECO:0007669"/>
    <property type="project" value="InterPro"/>
</dbReference>
<dbReference type="Pfam" id="PF12030">
    <property type="entry name" value="DUF3517"/>
    <property type="match status" value="1"/>
</dbReference>
<dbReference type="PANTHER" id="PTHR24006">
    <property type="entry name" value="UBIQUITIN CARBOXYL-TERMINAL HYDROLASE"/>
    <property type="match status" value="1"/>
</dbReference>
<accession>A0A168BH17</accession>
<dbReference type="OrthoDB" id="420187at2759"/>
<dbReference type="PANTHER" id="PTHR24006:SF827">
    <property type="entry name" value="UBIQUITIN CARBOXYL-TERMINAL HYDROLASE 34"/>
    <property type="match status" value="1"/>
</dbReference>
<dbReference type="GO" id="GO:0005829">
    <property type="term" value="C:cytosol"/>
    <property type="evidence" value="ECO:0007669"/>
    <property type="project" value="TreeGrafter"/>
</dbReference>
<evidence type="ECO:0000313" key="4">
    <source>
        <dbReference type="Proteomes" id="UP000078544"/>
    </source>
</evidence>
<dbReference type="CDD" id="cd02659">
    <property type="entry name" value="peptidase_C19C"/>
    <property type="match status" value="1"/>
</dbReference>
<keyword evidence="3" id="KW-0378">Hydrolase</keyword>
<dbReference type="GO" id="GO:0005634">
    <property type="term" value="C:nucleus"/>
    <property type="evidence" value="ECO:0007669"/>
    <property type="project" value="TreeGrafter"/>
</dbReference>
<dbReference type="FunFam" id="3.90.70.10:FF:000136">
    <property type="entry name" value="Ubiquitin C-terminal hydrolase, putative"/>
    <property type="match status" value="1"/>
</dbReference>
<dbReference type="InterPro" id="IPR001394">
    <property type="entry name" value="Peptidase_C19_UCH"/>
</dbReference>
<name>A0A168BH17_9HYPO</name>
<dbReference type="Proteomes" id="UP000078544">
    <property type="component" value="Unassembled WGS sequence"/>
</dbReference>
<organism evidence="3 4">
    <name type="scientific">Moelleriella libera RCEF 2490</name>
    <dbReference type="NCBI Taxonomy" id="1081109"/>
    <lineage>
        <taxon>Eukaryota</taxon>
        <taxon>Fungi</taxon>
        <taxon>Dikarya</taxon>
        <taxon>Ascomycota</taxon>
        <taxon>Pezizomycotina</taxon>
        <taxon>Sordariomycetes</taxon>
        <taxon>Hypocreomycetidae</taxon>
        <taxon>Hypocreales</taxon>
        <taxon>Clavicipitaceae</taxon>
        <taxon>Moelleriella</taxon>
    </lineage>
</organism>
<evidence type="ECO:0000313" key="3">
    <source>
        <dbReference type="EMBL" id="KZZ95295.1"/>
    </source>
</evidence>
<dbReference type="EMBL" id="AZGY01000009">
    <property type="protein sequence ID" value="KZZ95295.1"/>
    <property type="molecule type" value="Genomic_DNA"/>
</dbReference>
<gene>
    <name evidence="3" type="ORF">AAL_04526</name>
</gene>
<evidence type="ECO:0000256" key="1">
    <source>
        <dbReference type="SAM" id="MobiDB-lite"/>
    </source>
</evidence>
<comment type="caution">
    <text evidence="3">The sequence shown here is derived from an EMBL/GenBank/DDBJ whole genome shotgun (WGS) entry which is preliminary data.</text>
</comment>
<reference evidence="3 4" key="1">
    <citation type="journal article" date="2016" name="Genome Biol. Evol.">
        <title>Divergent and convergent evolution of fungal pathogenicity.</title>
        <authorList>
            <person name="Shang Y."/>
            <person name="Xiao G."/>
            <person name="Zheng P."/>
            <person name="Cen K."/>
            <person name="Zhan S."/>
            <person name="Wang C."/>
        </authorList>
    </citation>
    <scope>NUCLEOTIDE SEQUENCE [LARGE SCALE GENOMIC DNA]</scope>
    <source>
        <strain evidence="3 4">RCEF 2490</strain>
    </source>
</reference>
<dbReference type="STRING" id="1081109.A0A168BH17"/>
<dbReference type="AlphaFoldDB" id="A0A168BH17"/>
<dbReference type="Gene3D" id="3.90.70.10">
    <property type="entry name" value="Cysteine proteinases"/>
    <property type="match status" value="1"/>
</dbReference>
<proteinExistence type="predicted"/>
<dbReference type="InterPro" id="IPR038765">
    <property type="entry name" value="Papain-like_cys_pep_sf"/>
</dbReference>
<dbReference type="PROSITE" id="PS50235">
    <property type="entry name" value="USP_3"/>
    <property type="match status" value="1"/>
</dbReference>
<feature type="region of interest" description="Disordered" evidence="1">
    <location>
        <begin position="880"/>
        <end position="921"/>
    </location>
</feature>
<dbReference type="InterPro" id="IPR050164">
    <property type="entry name" value="Peptidase_C19"/>
</dbReference>
<dbReference type="Pfam" id="PF00443">
    <property type="entry name" value="UCH"/>
    <property type="match status" value="1"/>
</dbReference>
<dbReference type="InterPro" id="IPR028889">
    <property type="entry name" value="USP"/>
</dbReference>
<dbReference type="GO" id="GO:0016579">
    <property type="term" value="P:protein deubiquitination"/>
    <property type="evidence" value="ECO:0007669"/>
    <property type="project" value="InterPro"/>
</dbReference>